<keyword evidence="4" id="KW-1185">Reference proteome</keyword>
<name>A0A4U9UQY3_9SPHI</name>
<dbReference type="SUPFAM" id="SSF88946">
    <property type="entry name" value="Sigma2 domain of RNA polymerase sigma factors"/>
    <property type="match status" value="1"/>
</dbReference>
<organism evidence="2 3">
    <name type="scientific">Sphingobacterium thalpophilum</name>
    <dbReference type="NCBI Taxonomy" id="259"/>
    <lineage>
        <taxon>Bacteria</taxon>
        <taxon>Pseudomonadati</taxon>
        <taxon>Bacteroidota</taxon>
        <taxon>Sphingobacteriia</taxon>
        <taxon>Sphingobacteriales</taxon>
        <taxon>Sphingobacteriaceae</taxon>
        <taxon>Sphingobacterium</taxon>
    </lineage>
</organism>
<dbReference type="InterPro" id="IPR013325">
    <property type="entry name" value="RNA_pol_sigma_r2"/>
</dbReference>
<protein>
    <submittedName>
        <fullName evidence="2">RNA polymerase sigma factor</fullName>
    </submittedName>
</protein>
<proteinExistence type="predicted"/>
<gene>
    <name evidence="1" type="ORF">ABTW24_04730</name>
    <name evidence="2" type="ORF">NCTC11429_01486</name>
</gene>
<dbReference type="GO" id="GO:0006352">
    <property type="term" value="P:DNA-templated transcription initiation"/>
    <property type="evidence" value="ECO:0007669"/>
    <property type="project" value="InterPro"/>
</dbReference>
<dbReference type="AlphaFoldDB" id="A0A4U9UQY3"/>
<dbReference type="KEGG" id="stha:NCTC11429_01486"/>
<dbReference type="EMBL" id="LR590484">
    <property type="protein sequence ID" value="VTR35327.1"/>
    <property type="molecule type" value="Genomic_DNA"/>
</dbReference>
<reference evidence="2 3" key="1">
    <citation type="submission" date="2019-05" db="EMBL/GenBank/DDBJ databases">
        <authorList>
            <consortium name="Pathogen Informatics"/>
        </authorList>
    </citation>
    <scope>NUCLEOTIDE SEQUENCE [LARGE SCALE GENOMIC DNA]</scope>
    <source>
        <strain evidence="2 3">NCTC11429</strain>
    </source>
</reference>
<evidence type="ECO:0000313" key="1">
    <source>
        <dbReference type="EMBL" id="MEZ0450895.1"/>
    </source>
</evidence>
<dbReference type="EMBL" id="JBEOQB010000001">
    <property type="protein sequence ID" value="MEZ0450895.1"/>
    <property type="molecule type" value="Genomic_DNA"/>
</dbReference>
<evidence type="ECO:0000313" key="2">
    <source>
        <dbReference type="EMBL" id="VTR35327.1"/>
    </source>
</evidence>
<dbReference type="Proteomes" id="UP000308196">
    <property type="component" value="Chromosome"/>
</dbReference>
<dbReference type="GO" id="GO:0003700">
    <property type="term" value="F:DNA-binding transcription factor activity"/>
    <property type="evidence" value="ECO:0007669"/>
    <property type="project" value="InterPro"/>
</dbReference>
<dbReference type="STRING" id="1123265.GCA_000686625_01923"/>
<evidence type="ECO:0000313" key="4">
    <source>
        <dbReference type="Proteomes" id="UP001566204"/>
    </source>
</evidence>
<evidence type="ECO:0000313" key="3">
    <source>
        <dbReference type="Proteomes" id="UP000308196"/>
    </source>
</evidence>
<dbReference type="Gene3D" id="1.10.1740.10">
    <property type="match status" value="1"/>
</dbReference>
<reference evidence="1 4" key="2">
    <citation type="submission" date="2024-06" db="EMBL/GenBank/DDBJ databases">
        <title>Soil Sphingobacterium thalpophilum.</title>
        <authorList>
            <person name="Yang J."/>
            <person name="Li J."/>
        </authorList>
    </citation>
    <scope>NUCLEOTIDE SEQUENCE [LARGE SCALE GENOMIC DNA]</scope>
    <source>
        <strain evidence="1 4">22g91tb</strain>
    </source>
</reference>
<accession>A0A4U9UQY3</accession>
<dbReference type="RefSeq" id="WP_028069401.1">
    <property type="nucleotide sequence ID" value="NZ_CP158797.1"/>
</dbReference>
<dbReference type="GeneID" id="78462246"/>
<sequence length="101" mass="12480">MDYKQVSDIELWQGCRQDDLQAYNELFSRFYSRMLHLVSRYVSDTMKAEELCMDQLFHMWVKRQHYRNRQFIYKLNRKYFGDILFDRLIVANINAAKRRIS</sequence>
<dbReference type="Proteomes" id="UP001566204">
    <property type="component" value="Unassembled WGS sequence"/>
</dbReference>